<dbReference type="AlphaFoldDB" id="A0A067PFN7"/>
<dbReference type="NCBIfam" id="TIGR01662">
    <property type="entry name" value="HAD-SF-IIIA"/>
    <property type="match status" value="1"/>
</dbReference>
<dbReference type="InterPro" id="IPR006549">
    <property type="entry name" value="HAD-SF_hydro_IIIA"/>
</dbReference>
<proteinExistence type="predicted"/>
<dbReference type="InterPro" id="IPR036412">
    <property type="entry name" value="HAD-like_sf"/>
</dbReference>
<sequence length="246" mass="27742">MIRLVTFDALHTILKPRLPIYVQYSQTFEPYLGVLQPEALKRSFKVALKQVQTEKPVYGHENGSQGWWGEVIRRTAIGAGADPIAVTKHISTMTPLLIERFSSKQGYTLYPDTIPTFDTLREMGIKIGVISNCDSRMRGVLDDLKVTPYLSTIVLSQDEGFEKPEEEMFLRAYSRVDEDIKPEQVVHVGDDLECDYKGAREAGLHALLIRRPDVDSEEKKVGEDVRAVSGLDDVVTFVEVLNWVDG</sequence>
<keyword evidence="2" id="KW-1185">Reference proteome</keyword>
<gene>
    <name evidence="1" type="ORF">JAAARDRAFT_136995</name>
</gene>
<dbReference type="Gene3D" id="3.40.50.1000">
    <property type="entry name" value="HAD superfamily/HAD-like"/>
    <property type="match status" value="1"/>
</dbReference>
<dbReference type="PANTHER" id="PTHR46191:SF2">
    <property type="entry name" value="HALOACID DEHALOGENASE-LIKE HYDROLASE DOMAIN-CONTAINING PROTEIN 3"/>
    <property type="match status" value="1"/>
</dbReference>
<dbReference type="GO" id="GO:0005634">
    <property type="term" value="C:nucleus"/>
    <property type="evidence" value="ECO:0007669"/>
    <property type="project" value="TreeGrafter"/>
</dbReference>
<protein>
    <recommendedName>
        <fullName evidence="3">Haloacid dehalogenase-like hydrolase domain-containing protein 3</fullName>
    </recommendedName>
</protein>
<dbReference type="GO" id="GO:0016791">
    <property type="term" value="F:phosphatase activity"/>
    <property type="evidence" value="ECO:0007669"/>
    <property type="project" value="UniProtKB-ARBA"/>
</dbReference>
<dbReference type="SUPFAM" id="SSF56784">
    <property type="entry name" value="HAD-like"/>
    <property type="match status" value="1"/>
</dbReference>
<dbReference type="InterPro" id="IPR051828">
    <property type="entry name" value="HAD-like_hydrolase_domain"/>
</dbReference>
<dbReference type="FunCoup" id="A0A067PFN7">
    <property type="interactions" value="204"/>
</dbReference>
<organism evidence="1 2">
    <name type="scientific">Jaapia argillacea MUCL 33604</name>
    <dbReference type="NCBI Taxonomy" id="933084"/>
    <lineage>
        <taxon>Eukaryota</taxon>
        <taxon>Fungi</taxon>
        <taxon>Dikarya</taxon>
        <taxon>Basidiomycota</taxon>
        <taxon>Agaricomycotina</taxon>
        <taxon>Agaricomycetes</taxon>
        <taxon>Agaricomycetidae</taxon>
        <taxon>Jaapiales</taxon>
        <taxon>Jaapiaceae</taxon>
        <taxon>Jaapia</taxon>
    </lineage>
</organism>
<dbReference type="InterPro" id="IPR044924">
    <property type="entry name" value="HAD-SF_hydro_IA_REG-2-like_cap"/>
</dbReference>
<evidence type="ECO:0000313" key="2">
    <source>
        <dbReference type="Proteomes" id="UP000027265"/>
    </source>
</evidence>
<dbReference type="SFLD" id="SFLDS00003">
    <property type="entry name" value="Haloacid_Dehalogenase"/>
    <property type="match status" value="1"/>
</dbReference>
<dbReference type="PANTHER" id="PTHR46191">
    <property type="match status" value="1"/>
</dbReference>
<dbReference type="OrthoDB" id="444127at2759"/>
<dbReference type="Gene3D" id="1.10.150.720">
    <property type="entry name" value="Haloacid dehalogenase-like hydrolase"/>
    <property type="match status" value="1"/>
</dbReference>
<dbReference type="STRING" id="933084.A0A067PFN7"/>
<dbReference type="InParanoid" id="A0A067PFN7"/>
<name>A0A067PFN7_9AGAM</name>
<dbReference type="Pfam" id="PF00702">
    <property type="entry name" value="Hydrolase"/>
    <property type="match status" value="1"/>
</dbReference>
<dbReference type="NCBIfam" id="TIGR02252">
    <property type="entry name" value="DREG-2"/>
    <property type="match status" value="1"/>
</dbReference>
<dbReference type="InterPro" id="IPR023214">
    <property type="entry name" value="HAD_sf"/>
</dbReference>
<accession>A0A067PFN7</accession>
<dbReference type="HOGENOM" id="CLU_045011_8_0_1"/>
<dbReference type="InterPro" id="IPR006439">
    <property type="entry name" value="HAD-SF_hydro_IA"/>
</dbReference>
<evidence type="ECO:0008006" key="3">
    <source>
        <dbReference type="Google" id="ProtNLM"/>
    </source>
</evidence>
<evidence type="ECO:0000313" key="1">
    <source>
        <dbReference type="EMBL" id="KDQ53589.1"/>
    </source>
</evidence>
<dbReference type="EMBL" id="KL197733">
    <property type="protein sequence ID" value="KDQ53589.1"/>
    <property type="molecule type" value="Genomic_DNA"/>
</dbReference>
<dbReference type="Proteomes" id="UP000027265">
    <property type="component" value="Unassembled WGS sequence"/>
</dbReference>
<dbReference type="SFLD" id="SFLDG01129">
    <property type="entry name" value="C1.5:_HAD__Beta-PGM__Phosphata"/>
    <property type="match status" value="1"/>
</dbReference>
<dbReference type="InterPro" id="IPR011949">
    <property type="entry name" value="HAD-SF_hydro_IA_REG-2-like"/>
</dbReference>
<reference evidence="2" key="1">
    <citation type="journal article" date="2014" name="Proc. Natl. Acad. Sci. U.S.A.">
        <title>Extensive sampling of basidiomycete genomes demonstrates inadequacy of the white-rot/brown-rot paradigm for wood decay fungi.</title>
        <authorList>
            <person name="Riley R."/>
            <person name="Salamov A.A."/>
            <person name="Brown D.W."/>
            <person name="Nagy L.G."/>
            <person name="Floudas D."/>
            <person name="Held B.W."/>
            <person name="Levasseur A."/>
            <person name="Lombard V."/>
            <person name="Morin E."/>
            <person name="Otillar R."/>
            <person name="Lindquist E.A."/>
            <person name="Sun H."/>
            <person name="LaButti K.M."/>
            <person name="Schmutz J."/>
            <person name="Jabbour D."/>
            <person name="Luo H."/>
            <person name="Baker S.E."/>
            <person name="Pisabarro A.G."/>
            <person name="Walton J.D."/>
            <person name="Blanchette R.A."/>
            <person name="Henrissat B."/>
            <person name="Martin F."/>
            <person name="Cullen D."/>
            <person name="Hibbett D.S."/>
            <person name="Grigoriev I.V."/>
        </authorList>
    </citation>
    <scope>NUCLEOTIDE SEQUENCE [LARGE SCALE GENOMIC DNA]</scope>
    <source>
        <strain evidence="2">MUCL 33604</strain>
    </source>
</reference>
<dbReference type="NCBIfam" id="TIGR01549">
    <property type="entry name" value="HAD-SF-IA-v1"/>
    <property type="match status" value="1"/>
</dbReference>